<accession>A0A191WJ36</accession>
<name>A0A191WJ36_9MICO</name>
<dbReference type="RefSeq" id="WP_067879916.1">
    <property type="nucleotide sequence ID" value="NZ_CP013979.1"/>
</dbReference>
<feature type="domain" description="DUF6457" evidence="2">
    <location>
        <begin position="19"/>
        <end position="88"/>
    </location>
</feature>
<dbReference type="InterPro" id="IPR045598">
    <property type="entry name" value="DUF6457"/>
</dbReference>
<evidence type="ECO:0000313" key="3">
    <source>
        <dbReference type="EMBL" id="ANJ28227.1"/>
    </source>
</evidence>
<dbReference type="AlphaFoldDB" id="A0A191WJ36"/>
<dbReference type="Proteomes" id="UP000078437">
    <property type="component" value="Chromosome"/>
</dbReference>
<dbReference type="Pfam" id="PF20058">
    <property type="entry name" value="DUF6457"/>
    <property type="match status" value="1"/>
</dbReference>
<keyword evidence="4" id="KW-1185">Reference proteome</keyword>
<reference evidence="3 4" key="1">
    <citation type="journal article" date="2016" name="Int. J. Syst. Evol. Microbiol.">
        <title>Agromyces aureus sp. nov., isolated from the rhizosphere of Salix caprea L. grown in a heavy-metal-contaminated soil.</title>
        <authorList>
            <person name="Corretto E."/>
            <person name="Antonielli L."/>
            <person name="Sessitsch A."/>
            <person name="Compant S."/>
            <person name="Gorfer M."/>
            <person name="Kuffner M."/>
            <person name="Brader G."/>
        </authorList>
    </citation>
    <scope>NUCLEOTIDE SEQUENCE [LARGE SCALE GENOMIC DNA]</scope>
    <source>
        <strain evidence="3 4">AR33</strain>
    </source>
</reference>
<dbReference type="EMBL" id="CP013979">
    <property type="protein sequence ID" value="ANJ28227.1"/>
    <property type="molecule type" value="Genomic_DNA"/>
</dbReference>
<dbReference type="KEGG" id="agy:ATC03_17470"/>
<protein>
    <recommendedName>
        <fullName evidence="2">DUF6457 domain-containing protein</fullName>
    </recommendedName>
</protein>
<evidence type="ECO:0000256" key="1">
    <source>
        <dbReference type="SAM" id="MobiDB-lite"/>
    </source>
</evidence>
<proteinExistence type="predicted"/>
<evidence type="ECO:0000259" key="2">
    <source>
        <dbReference type="Pfam" id="PF20058"/>
    </source>
</evidence>
<gene>
    <name evidence="3" type="ORF">ATC03_17470</name>
</gene>
<evidence type="ECO:0000313" key="4">
    <source>
        <dbReference type="Proteomes" id="UP000078437"/>
    </source>
</evidence>
<sequence>MTPDAPDPNPNRNPNPPAPADLDAWVAEIAAELGLDPADVPVGDILDLTRRVAHGVARPAGPVTAFMVGLAVGRGTATGTASEVADRIGTRANG</sequence>
<feature type="compositionally biased region" description="Pro residues" evidence="1">
    <location>
        <begin position="1"/>
        <end position="19"/>
    </location>
</feature>
<reference evidence="4" key="2">
    <citation type="submission" date="2016-01" db="EMBL/GenBank/DDBJ databases">
        <title>Complete genome sequence of Agromyces aureus AR33T and comparison with related organisms.</title>
        <authorList>
            <person name="Corretto E."/>
            <person name="Antonielli L."/>
            <person name="Sessitsch A."/>
            <person name="Brader G."/>
        </authorList>
    </citation>
    <scope>NUCLEOTIDE SEQUENCE [LARGE SCALE GENOMIC DNA]</scope>
    <source>
        <strain evidence="4">AR33</strain>
    </source>
</reference>
<feature type="region of interest" description="Disordered" evidence="1">
    <location>
        <begin position="1"/>
        <end position="21"/>
    </location>
</feature>
<dbReference type="STRING" id="453304.ATC03_17470"/>
<organism evidence="3 4">
    <name type="scientific">Agromyces aureus</name>
    <dbReference type="NCBI Taxonomy" id="453304"/>
    <lineage>
        <taxon>Bacteria</taxon>
        <taxon>Bacillati</taxon>
        <taxon>Actinomycetota</taxon>
        <taxon>Actinomycetes</taxon>
        <taxon>Micrococcales</taxon>
        <taxon>Microbacteriaceae</taxon>
        <taxon>Agromyces</taxon>
    </lineage>
</organism>